<sequence length="167" mass="18150">MMHGSSPVPSCLLLCAAVLAVSVVRPAANTQTVGDVADAVLAFEREIESAVVRGDVAFVDAASAETFTFTHGDGWTTGGAPLRVDNRGAWMATVARAPYASRVIDSVRAEVHGDVVITYGRYVGRFKNAVPGRTEFTVWYQRVYANRGGRWQYLSHRTVDGPVYKEQ</sequence>
<evidence type="ECO:0000259" key="1">
    <source>
        <dbReference type="Pfam" id="PF14534"/>
    </source>
</evidence>
<dbReference type="InterPro" id="IPR032710">
    <property type="entry name" value="NTF2-like_dom_sf"/>
</dbReference>
<dbReference type="InterPro" id="IPR027843">
    <property type="entry name" value="DUF4440"/>
</dbReference>
<dbReference type="AlphaFoldDB" id="A0A382A7S0"/>
<dbReference type="Pfam" id="PF14534">
    <property type="entry name" value="DUF4440"/>
    <property type="match status" value="1"/>
</dbReference>
<dbReference type="Gene3D" id="3.10.450.50">
    <property type="match status" value="1"/>
</dbReference>
<dbReference type="EMBL" id="UINC01024211">
    <property type="protein sequence ID" value="SVA97409.1"/>
    <property type="molecule type" value="Genomic_DNA"/>
</dbReference>
<reference evidence="2" key="1">
    <citation type="submission" date="2018-05" db="EMBL/GenBank/DDBJ databases">
        <authorList>
            <person name="Lanie J.A."/>
            <person name="Ng W.-L."/>
            <person name="Kazmierczak K.M."/>
            <person name="Andrzejewski T.M."/>
            <person name="Davidsen T.M."/>
            <person name="Wayne K.J."/>
            <person name="Tettelin H."/>
            <person name="Glass J.I."/>
            <person name="Rusch D."/>
            <person name="Podicherti R."/>
            <person name="Tsui H.-C.T."/>
            <person name="Winkler M.E."/>
        </authorList>
    </citation>
    <scope>NUCLEOTIDE SEQUENCE</scope>
</reference>
<organism evidence="2">
    <name type="scientific">marine metagenome</name>
    <dbReference type="NCBI Taxonomy" id="408172"/>
    <lineage>
        <taxon>unclassified sequences</taxon>
        <taxon>metagenomes</taxon>
        <taxon>ecological metagenomes</taxon>
    </lineage>
</organism>
<protein>
    <recommendedName>
        <fullName evidence="1">DUF4440 domain-containing protein</fullName>
    </recommendedName>
</protein>
<accession>A0A382A7S0</accession>
<evidence type="ECO:0000313" key="2">
    <source>
        <dbReference type="EMBL" id="SVA97409.1"/>
    </source>
</evidence>
<gene>
    <name evidence="2" type="ORF">METZ01_LOCUS150263</name>
</gene>
<name>A0A382A7S0_9ZZZZ</name>
<dbReference type="SUPFAM" id="SSF54427">
    <property type="entry name" value="NTF2-like"/>
    <property type="match status" value="1"/>
</dbReference>
<feature type="domain" description="DUF4440" evidence="1">
    <location>
        <begin position="40"/>
        <end position="152"/>
    </location>
</feature>
<proteinExistence type="predicted"/>